<dbReference type="Proteomes" id="UP000008953">
    <property type="component" value="Chromosome"/>
</dbReference>
<gene>
    <name evidence="1" type="ORF">RO1_41890</name>
</gene>
<proteinExistence type="predicted"/>
<dbReference type="PATRIC" id="fig|718255.3.peg.1518"/>
<evidence type="ECO:0000313" key="1">
    <source>
        <dbReference type="EMBL" id="CBL14361.1"/>
    </source>
</evidence>
<dbReference type="EMBL" id="FP929050">
    <property type="protein sequence ID" value="CBL14361.1"/>
    <property type="molecule type" value="Genomic_DNA"/>
</dbReference>
<organism evidence="1 2">
    <name type="scientific">Roseburia intestinalis XB6B4</name>
    <dbReference type="NCBI Taxonomy" id="718255"/>
    <lineage>
        <taxon>Bacteria</taxon>
        <taxon>Bacillati</taxon>
        <taxon>Bacillota</taxon>
        <taxon>Clostridia</taxon>
        <taxon>Lachnospirales</taxon>
        <taxon>Lachnospiraceae</taxon>
        <taxon>Roseburia</taxon>
    </lineage>
</organism>
<evidence type="ECO:0000313" key="2">
    <source>
        <dbReference type="Proteomes" id="UP000008953"/>
    </source>
</evidence>
<reference evidence="1 2" key="1">
    <citation type="submission" date="2010-03" db="EMBL/GenBank/DDBJ databases">
        <title>The genome sequence of Roseburia intestinalis XB6B4.</title>
        <authorList>
            <consortium name="metaHIT consortium -- http://www.metahit.eu/"/>
            <person name="Pajon A."/>
            <person name="Turner K."/>
            <person name="Parkhill J."/>
            <person name="Bernalier A."/>
        </authorList>
    </citation>
    <scope>NUCLEOTIDE SEQUENCE [LARGE SCALE GENOMIC DNA]</scope>
    <source>
        <strain evidence="1 2">XB6B4</strain>
    </source>
</reference>
<dbReference type="KEGG" id="rix:RO1_41890"/>
<reference evidence="1 2" key="2">
    <citation type="submission" date="2010-03" db="EMBL/GenBank/DDBJ databases">
        <authorList>
            <person name="Pajon A."/>
        </authorList>
    </citation>
    <scope>NUCLEOTIDE SEQUENCE [LARGE SCALE GENOMIC DNA]</scope>
    <source>
        <strain evidence="1 2">XB6B4</strain>
    </source>
</reference>
<dbReference type="AlphaFoldDB" id="D4L421"/>
<dbReference type="HOGENOM" id="CLU_2425065_0_0_9"/>
<sequence length="91" mass="10406">MGKMFSNDHYRDSKTLRYTMTKDKKMKNGDSVKIQKEYTSVKIDVENSKGEVYRYLIILTRKSGKAGMKAAPGAQSDPEIDITELGQVYDY</sequence>
<protein>
    <submittedName>
        <fullName evidence="1">Uncharacterized protein</fullName>
    </submittedName>
</protein>
<name>D4L421_9FIRM</name>
<accession>D4L421</accession>